<evidence type="ECO:0000313" key="7">
    <source>
        <dbReference type="Ensembl" id="ENSCSRP00000024335.1"/>
    </source>
</evidence>
<comment type="similarity">
    <text evidence="2">Belongs to the ZIP transporter (TC 2.A.5) family.</text>
</comment>
<keyword evidence="5 6" id="KW-0472">Membrane</keyword>
<name>A0A8C3T7J7_CHESE</name>
<dbReference type="AlphaFoldDB" id="A0A8C3T7J7"/>
<sequence>PPPPAHPSQRPLLGAPHSAPCWEPPAQPMLLPHFPQRPLPHGHSHGPAAGIADATWMVILGDGIHNLTDGLAIGKGAGTHPGAGAPVSWYPSASLSCRGCVFRWRLQRPEHHAGDFAMLLQAGLPVKKVLLSNLTSAFLAYLGMAVGTVLSQGASPVTPWIFSVTAGIFLYVALVDMMSFRVDL</sequence>
<comment type="subcellular location">
    <subcellularLocation>
        <location evidence="1">Membrane</location>
        <topology evidence="1">Multi-pass membrane protein</topology>
    </subcellularLocation>
</comment>
<dbReference type="GO" id="GO:0071578">
    <property type="term" value="P:zinc ion import across plasma membrane"/>
    <property type="evidence" value="ECO:0007669"/>
    <property type="project" value="TreeGrafter"/>
</dbReference>
<dbReference type="GO" id="GO:0140410">
    <property type="term" value="F:monoatomic cation:bicarbonate symporter activity"/>
    <property type="evidence" value="ECO:0007669"/>
    <property type="project" value="TreeGrafter"/>
</dbReference>
<dbReference type="Pfam" id="PF02535">
    <property type="entry name" value="Zip"/>
    <property type="match status" value="1"/>
</dbReference>
<protein>
    <submittedName>
        <fullName evidence="7">Uncharacterized protein</fullName>
    </submittedName>
</protein>
<evidence type="ECO:0000256" key="6">
    <source>
        <dbReference type="SAM" id="Phobius"/>
    </source>
</evidence>
<keyword evidence="3 6" id="KW-0812">Transmembrane</keyword>
<dbReference type="InterPro" id="IPR050799">
    <property type="entry name" value="ZIP_Transporter"/>
</dbReference>
<feature type="transmembrane region" description="Helical" evidence="6">
    <location>
        <begin position="157"/>
        <end position="175"/>
    </location>
</feature>
<reference evidence="7" key="1">
    <citation type="submission" date="2025-08" db="UniProtKB">
        <authorList>
            <consortium name="Ensembl"/>
        </authorList>
    </citation>
    <scope>IDENTIFICATION</scope>
</reference>
<dbReference type="Proteomes" id="UP000694403">
    <property type="component" value="Unplaced"/>
</dbReference>
<dbReference type="PANTHER" id="PTHR12191">
    <property type="entry name" value="SOLUTE CARRIER FAMILY 39"/>
    <property type="match status" value="1"/>
</dbReference>
<proteinExistence type="inferred from homology"/>
<keyword evidence="8" id="KW-1185">Reference proteome</keyword>
<dbReference type="InterPro" id="IPR003689">
    <property type="entry name" value="ZIP"/>
</dbReference>
<evidence type="ECO:0000256" key="3">
    <source>
        <dbReference type="ARBA" id="ARBA00022692"/>
    </source>
</evidence>
<dbReference type="GO" id="GO:0030003">
    <property type="term" value="P:intracellular monoatomic cation homeostasis"/>
    <property type="evidence" value="ECO:0007669"/>
    <property type="project" value="TreeGrafter"/>
</dbReference>
<dbReference type="PANTHER" id="PTHR12191:SF17">
    <property type="entry name" value="ZINC TRANSPORTER ZIP5"/>
    <property type="match status" value="1"/>
</dbReference>
<dbReference type="GO" id="GO:0005886">
    <property type="term" value="C:plasma membrane"/>
    <property type="evidence" value="ECO:0007669"/>
    <property type="project" value="TreeGrafter"/>
</dbReference>
<reference evidence="7" key="2">
    <citation type="submission" date="2025-09" db="UniProtKB">
        <authorList>
            <consortium name="Ensembl"/>
        </authorList>
    </citation>
    <scope>IDENTIFICATION</scope>
</reference>
<dbReference type="Ensembl" id="ENSCSRT00000025376.1">
    <property type="protein sequence ID" value="ENSCSRP00000024335.1"/>
    <property type="gene ID" value="ENSCSRG00000018248.1"/>
</dbReference>
<evidence type="ECO:0000256" key="2">
    <source>
        <dbReference type="ARBA" id="ARBA00006939"/>
    </source>
</evidence>
<evidence type="ECO:0000256" key="4">
    <source>
        <dbReference type="ARBA" id="ARBA00022989"/>
    </source>
</evidence>
<keyword evidence="4 6" id="KW-1133">Transmembrane helix</keyword>
<evidence type="ECO:0000313" key="8">
    <source>
        <dbReference type="Proteomes" id="UP000694403"/>
    </source>
</evidence>
<feature type="transmembrane region" description="Helical" evidence="6">
    <location>
        <begin position="129"/>
        <end position="151"/>
    </location>
</feature>
<accession>A0A8C3T7J7</accession>
<organism evidence="7 8">
    <name type="scientific">Chelydra serpentina</name>
    <name type="common">Snapping turtle</name>
    <name type="synonym">Testudo serpentina</name>
    <dbReference type="NCBI Taxonomy" id="8475"/>
    <lineage>
        <taxon>Eukaryota</taxon>
        <taxon>Metazoa</taxon>
        <taxon>Chordata</taxon>
        <taxon>Craniata</taxon>
        <taxon>Vertebrata</taxon>
        <taxon>Euteleostomi</taxon>
        <taxon>Archelosauria</taxon>
        <taxon>Testudinata</taxon>
        <taxon>Testudines</taxon>
        <taxon>Cryptodira</taxon>
        <taxon>Durocryptodira</taxon>
        <taxon>Americhelydia</taxon>
        <taxon>Chelydroidea</taxon>
        <taxon>Chelydridae</taxon>
        <taxon>Chelydra</taxon>
    </lineage>
</organism>
<evidence type="ECO:0000256" key="5">
    <source>
        <dbReference type="ARBA" id="ARBA00023136"/>
    </source>
</evidence>
<dbReference type="GO" id="GO:0005385">
    <property type="term" value="F:zinc ion transmembrane transporter activity"/>
    <property type="evidence" value="ECO:0007669"/>
    <property type="project" value="TreeGrafter"/>
</dbReference>
<evidence type="ECO:0000256" key="1">
    <source>
        <dbReference type="ARBA" id="ARBA00004141"/>
    </source>
</evidence>